<evidence type="ECO:0000256" key="1">
    <source>
        <dbReference type="ARBA" id="ARBA00022884"/>
    </source>
</evidence>
<sequence length="112" mass="12601">MNTKLYVGNLPFDTSEDALRERFTQAGAIVSVTIPLDRMTNRPRGFAFVEMETADGASKAIRMFDGQDFGGRTMNVSEARPPEQRSNGGYNSSLNKSGFNRDRRGRSNNRRY</sequence>
<name>A0A2M8QAZ2_9CHLR</name>
<feature type="compositionally biased region" description="Basic residues" evidence="2">
    <location>
        <begin position="103"/>
        <end position="112"/>
    </location>
</feature>
<proteinExistence type="predicted"/>
<dbReference type="Gene3D" id="3.30.70.330">
    <property type="match status" value="1"/>
</dbReference>
<dbReference type="GO" id="GO:0003723">
    <property type="term" value="F:RNA binding"/>
    <property type="evidence" value="ECO:0007669"/>
    <property type="project" value="UniProtKB-KW"/>
</dbReference>
<evidence type="ECO:0000259" key="3">
    <source>
        <dbReference type="PROSITE" id="PS50102"/>
    </source>
</evidence>
<protein>
    <submittedName>
        <fullName evidence="4">RNA-binding protein</fullName>
    </submittedName>
</protein>
<dbReference type="EMBL" id="PGTN01000080">
    <property type="protein sequence ID" value="PJF46930.1"/>
    <property type="molecule type" value="Genomic_DNA"/>
</dbReference>
<dbReference type="Pfam" id="PF00076">
    <property type="entry name" value="RRM_1"/>
    <property type="match status" value="1"/>
</dbReference>
<accession>A0A2M8QAZ2</accession>
<evidence type="ECO:0000256" key="2">
    <source>
        <dbReference type="SAM" id="MobiDB-lite"/>
    </source>
</evidence>
<keyword evidence="1" id="KW-0694">RNA-binding</keyword>
<evidence type="ECO:0000313" key="5">
    <source>
        <dbReference type="Proteomes" id="UP000230790"/>
    </source>
</evidence>
<organism evidence="4 5">
    <name type="scientific">Candidatus Thermofonsia Clade 3 bacterium</name>
    <dbReference type="NCBI Taxonomy" id="2364212"/>
    <lineage>
        <taxon>Bacteria</taxon>
        <taxon>Bacillati</taxon>
        <taxon>Chloroflexota</taxon>
        <taxon>Candidatus Thermofontia</taxon>
        <taxon>Candidatus Thermofonsia Clade 3</taxon>
    </lineage>
</organism>
<evidence type="ECO:0000313" key="4">
    <source>
        <dbReference type="EMBL" id="PJF46930.1"/>
    </source>
</evidence>
<dbReference type="SMART" id="SM00360">
    <property type="entry name" value="RRM"/>
    <property type="match status" value="1"/>
</dbReference>
<dbReference type="InterPro" id="IPR035979">
    <property type="entry name" value="RBD_domain_sf"/>
</dbReference>
<reference evidence="4 5" key="1">
    <citation type="submission" date="2017-11" db="EMBL/GenBank/DDBJ databases">
        <title>Evolution of Phototrophy in the Chloroflexi Phylum Driven by Horizontal Gene Transfer.</title>
        <authorList>
            <person name="Ward L.M."/>
            <person name="Hemp J."/>
            <person name="Shih P.M."/>
            <person name="Mcglynn S.E."/>
            <person name="Fischer W."/>
        </authorList>
    </citation>
    <scope>NUCLEOTIDE SEQUENCE [LARGE SCALE GENOMIC DNA]</scope>
    <source>
        <strain evidence="4">JP3_7</strain>
    </source>
</reference>
<dbReference type="InterPro" id="IPR000504">
    <property type="entry name" value="RRM_dom"/>
</dbReference>
<dbReference type="InterPro" id="IPR012677">
    <property type="entry name" value="Nucleotide-bd_a/b_plait_sf"/>
</dbReference>
<dbReference type="SUPFAM" id="SSF54928">
    <property type="entry name" value="RNA-binding domain, RBD"/>
    <property type="match status" value="1"/>
</dbReference>
<dbReference type="PROSITE" id="PS50102">
    <property type="entry name" value="RRM"/>
    <property type="match status" value="1"/>
</dbReference>
<dbReference type="PANTHER" id="PTHR48027">
    <property type="entry name" value="HETEROGENEOUS NUCLEAR RIBONUCLEOPROTEIN 87F-RELATED"/>
    <property type="match status" value="1"/>
</dbReference>
<dbReference type="InterPro" id="IPR052462">
    <property type="entry name" value="SLIRP/GR-RBP-like"/>
</dbReference>
<feature type="compositionally biased region" description="Polar residues" evidence="2">
    <location>
        <begin position="84"/>
        <end position="98"/>
    </location>
</feature>
<feature type="domain" description="RRM" evidence="3">
    <location>
        <begin position="3"/>
        <end position="81"/>
    </location>
</feature>
<dbReference type="AlphaFoldDB" id="A0A2M8QAZ2"/>
<comment type="caution">
    <text evidence="4">The sequence shown here is derived from an EMBL/GenBank/DDBJ whole genome shotgun (WGS) entry which is preliminary data.</text>
</comment>
<dbReference type="Proteomes" id="UP000230790">
    <property type="component" value="Unassembled WGS sequence"/>
</dbReference>
<feature type="region of interest" description="Disordered" evidence="2">
    <location>
        <begin position="69"/>
        <end position="112"/>
    </location>
</feature>
<gene>
    <name evidence="4" type="ORF">CUN48_11230</name>
</gene>